<dbReference type="PANTHER" id="PTHR46599">
    <property type="entry name" value="PIGGYBAC TRANSPOSABLE ELEMENT-DERIVED PROTEIN 4"/>
    <property type="match status" value="1"/>
</dbReference>
<gene>
    <name evidence="3" type="primary">LOC111357825</name>
</gene>
<evidence type="ECO:0000259" key="1">
    <source>
        <dbReference type="Pfam" id="PF13843"/>
    </source>
</evidence>
<dbReference type="GeneID" id="111357825"/>
<sequence length="238" mass="26725">MMHLLKEHRLTSVGTVRKNKQCIPPAFLKTGKQPGSSMFGFQKDITLVSYAPKSNKVVIAMSTLHHDDKIDESTGDKNKPEIITFYNSTKAGVDVVDKLSATYNVSRNSKRWPMTIFYGILNMAAINANIIYQSNLDKSSKRTEFLRSLGLSLLNKHLQLRQTQKNIPSNIRQRISGQMGEPLRPAVENSSGRYARCADCPRKKDRKTKHVCATCRKSLCLEHAIFSCKNCAVGEASY</sequence>
<dbReference type="PANTHER" id="PTHR46599:SF6">
    <property type="entry name" value="DUAL SPECIFICITY PHOSPHATASE 26"/>
    <property type="match status" value="1"/>
</dbReference>
<accession>A0A9J7EDN1</accession>
<dbReference type="Proteomes" id="UP000301870">
    <property type="component" value="Chromosome 25"/>
</dbReference>
<organism evidence="2 3">
    <name type="scientific">Spodoptera litura</name>
    <name type="common">Asian cotton leafworm</name>
    <dbReference type="NCBI Taxonomy" id="69820"/>
    <lineage>
        <taxon>Eukaryota</taxon>
        <taxon>Metazoa</taxon>
        <taxon>Ecdysozoa</taxon>
        <taxon>Arthropoda</taxon>
        <taxon>Hexapoda</taxon>
        <taxon>Insecta</taxon>
        <taxon>Pterygota</taxon>
        <taxon>Neoptera</taxon>
        <taxon>Endopterygota</taxon>
        <taxon>Lepidoptera</taxon>
        <taxon>Glossata</taxon>
        <taxon>Ditrysia</taxon>
        <taxon>Noctuoidea</taxon>
        <taxon>Noctuidae</taxon>
        <taxon>Amphipyrinae</taxon>
        <taxon>Spodoptera</taxon>
    </lineage>
</organism>
<dbReference type="OrthoDB" id="10057959at2759"/>
<dbReference type="AlphaFoldDB" id="A0A9J7EDN1"/>
<keyword evidence="2" id="KW-1185">Reference proteome</keyword>
<reference evidence="3" key="1">
    <citation type="submission" date="2025-08" db="UniProtKB">
        <authorList>
            <consortium name="RefSeq"/>
        </authorList>
    </citation>
    <scope>IDENTIFICATION</scope>
    <source>
        <strain evidence="3">Ishihara</strain>
        <tissue evidence="3">Whole body</tissue>
    </source>
</reference>
<feature type="domain" description="PiggyBac transposable element-derived protein" evidence="1">
    <location>
        <begin position="2"/>
        <end position="128"/>
    </location>
</feature>
<evidence type="ECO:0000313" key="3">
    <source>
        <dbReference type="RefSeq" id="XP_022828398.1"/>
    </source>
</evidence>
<dbReference type="Pfam" id="PF13843">
    <property type="entry name" value="DDE_Tnp_1_7"/>
    <property type="match status" value="1"/>
</dbReference>
<dbReference type="KEGG" id="sliu:111357825"/>
<name>A0A9J7EDN1_SPOLT</name>
<dbReference type="RefSeq" id="XP_022828398.1">
    <property type="nucleotide sequence ID" value="XM_022972630.1"/>
</dbReference>
<protein>
    <submittedName>
        <fullName evidence="3">Uncharacterized protein LOC111357825</fullName>
    </submittedName>
</protein>
<dbReference type="InterPro" id="IPR029526">
    <property type="entry name" value="PGBD"/>
</dbReference>
<evidence type="ECO:0000313" key="2">
    <source>
        <dbReference type="Proteomes" id="UP000301870"/>
    </source>
</evidence>
<proteinExistence type="predicted"/>